<evidence type="ECO:0000313" key="7">
    <source>
        <dbReference type="EnsemblMetazoa" id="tetur21g00890.1"/>
    </source>
</evidence>
<dbReference type="InterPro" id="IPR014799">
    <property type="entry name" value="ASD2_dom"/>
</dbReference>
<reference evidence="8" key="1">
    <citation type="submission" date="2011-08" db="EMBL/GenBank/DDBJ databases">
        <authorList>
            <person name="Rombauts S."/>
        </authorList>
    </citation>
    <scope>NUCLEOTIDE SEQUENCE</scope>
    <source>
        <strain evidence="8">London</strain>
    </source>
</reference>
<feature type="region of interest" description="Disordered" evidence="5">
    <location>
        <begin position="238"/>
        <end position="308"/>
    </location>
</feature>
<feature type="domain" description="ASD2" evidence="6">
    <location>
        <begin position="907"/>
        <end position="993"/>
    </location>
</feature>
<dbReference type="GO" id="GO:0016324">
    <property type="term" value="C:apical plasma membrane"/>
    <property type="evidence" value="ECO:0007669"/>
    <property type="project" value="TreeGrafter"/>
</dbReference>
<feature type="compositionally biased region" description="Polar residues" evidence="5">
    <location>
        <begin position="84"/>
        <end position="96"/>
    </location>
</feature>
<feature type="compositionally biased region" description="Polar residues" evidence="5">
    <location>
        <begin position="240"/>
        <end position="255"/>
    </location>
</feature>
<feature type="compositionally biased region" description="Low complexity" evidence="5">
    <location>
        <begin position="700"/>
        <end position="721"/>
    </location>
</feature>
<dbReference type="AlphaFoldDB" id="T1KTT1"/>
<feature type="compositionally biased region" description="Polar residues" evidence="5">
    <location>
        <begin position="829"/>
        <end position="843"/>
    </location>
</feature>
<feature type="compositionally biased region" description="Low complexity" evidence="5">
    <location>
        <begin position="262"/>
        <end position="302"/>
    </location>
</feature>
<feature type="compositionally biased region" description="Basic residues" evidence="5">
    <location>
        <begin position="444"/>
        <end position="459"/>
    </location>
</feature>
<comment type="subcellular location">
    <subcellularLocation>
        <location evidence="1">Cytoplasm</location>
        <location evidence="1">Cytoskeleton</location>
    </subcellularLocation>
</comment>
<keyword evidence="8" id="KW-1185">Reference proteome</keyword>
<evidence type="ECO:0000256" key="5">
    <source>
        <dbReference type="SAM" id="MobiDB-lite"/>
    </source>
</evidence>
<keyword evidence="3" id="KW-0963">Cytoplasm</keyword>
<evidence type="ECO:0000259" key="6">
    <source>
        <dbReference type="Pfam" id="PF08687"/>
    </source>
</evidence>
<dbReference type="EMBL" id="CAEY01000546">
    <property type="status" value="NOT_ANNOTATED_CDS"/>
    <property type="molecule type" value="Genomic_DNA"/>
</dbReference>
<feature type="region of interest" description="Disordered" evidence="5">
    <location>
        <begin position="324"/>
        <end position="369"/>
    </location>
</feature>
<evidence type="ECO:0000256" key="4">
    <source>
        <dbReference type="ARBA" id="ARBA00023212"/>
    </source>
</evidence>
<dbReference type="GO" id="GO:0007015">
    <property type="term" value="P:actin filament organization"/>
    <property type="evidence" value="ECO:0007669"/>
    <property type="project" value="TreeGrafter"/>
</dbReference>
<proteinExistence type="inferred from homology"/>
<dbReference type="GO" id="GO:0051015">
    <property type="term" value="F:actin filament binding"/>
    <property type="evidence" value="ECO:0007669"/>
    <property type="project" value="InterPro"/>
</dbReference>
<dbReference type="STRING" id="32264.T1KTT1"/>
<accession>T1KTT1</accession>
<feature type="compositionally biased region" description="Pro residues" evidence="5">
    <location>
        <begin position="331"/>
        <end position="341"/>
    </location>
</feature>
<feature type="compositionally biased region" description="Pro residues" evidence="5">
    <location>
        <begin position="348"/>
        <end position="360"/>
    </location>
</feature>
<dbReference type="InterPro" id="IPR027685">
    <property type="entry name" value="Shroom_fam"/>
</dbReference>
<dbReference type="GO" id="GO:0005912">
    <property type="term" value="C:adherens junction"/>
    <property type="evidence" value="ECO:0007669"/>
    <property type="project" value="TreeGrafter"/>
</dbReference>
<feature type="region of interest" description="Disordered" evidence="5">
    <location>
        <begin position="1"/>
        <end position="56"/>
    </location>
</feature>
<comment type="similarity">
    <text evidence="2">Belongs to the shroom family.</text>
</comment>
<dbReference type="GO" id="GO:0043296">
    <property type="term" value="C:apical junction complex"/>
    <property type="evidence" value="ECO:0007669"/>
    <property type="project" value="TreeGrafter"/>
</dbReference>
<feature type="region of interest" description="Disordered" evidence="5">
    <location>
        <begin position="441"/>
        <end position="463"/>
    </location>
</feature>
<name>T1KTT1_TETUR</name>
<dbReference type="GO" id="GO:0000902">
    <property type="term" value="P:cell morphogenesis"/>
    <property type="evidence" value="ECO:0007669"/>
    <property type="project" value="TreeGrafter"/>
</dbReference>
<dbReference type="PANTHER" id="PTHR15012">
    <property type="entry name" value="APICAL PROTEIN/SHROOM-RELATED"/>
    <property type="match status" value="1"/>
</dbReference>
<sequence>MDNSTDSEQPPPPPPRHSSKLTPPPLPPKSNCWITTTTTTTSPSLPLQAETSKKNDLKAIQKKALLEFYLKHKKKQQEQQKQHSSTSLHQQNQPNQCKPEYTKSFSCSNIFHPKASSSKVELVVSNPSNGFTNTSESFNCLPSASSRNHTGLTANNNHCSTSTATSSSLTILSSLVSVNPPKLHTGNGFVCGNNATNSETLVAPKTVNGLKYSPPPLPATSMHLQQQQITNIALPALHSKTPSNASSNTLDSESCFTGPGSSGTLTSNCSSSSGIGSSNTSSSSESTTSSNSSDSSSNGHSGHPADPLLLNAITNDHLTDTQMESLSSFPNYPPPPPPPLAPLTLNPCPLPAPPLPPPPSSTTSSSVGSHSMKVRVSGSFTGPQPDDTFTMSRVTNFCSPTTDSLSTCSYQRPVSIGAIESISTGTPSMVRVHSSNQHNYHNGQSHHAHHHHHHHQPNHQHHEPIRLSNNCASENGVSCNQPLFNGRDATLKSSGAHLSNSSNCYNTMIASGLTSSSSPLSTTTITTTTHKHNALSDNTVSLSDSRQYQANGMVNWRSSSPTNQVKNEMNKVNGNSLCDLRSTDANKLSESWSLRQPGSTSMGQYQATPIDPNCTSTSTMSTTSSSFSFPFPSAPFNKCVKRSIASDEVQRVNDDDDINSKNVINENCVLNSTIKLIRQSNECKESDESNVIGRGEAIGSSSTASSDGYSSGSLSPTSSPSSLELALDRPYIVHSMCGQAILSNSSEAIPKLTEHLDCLRAEYSQMQSEIQTNESIGASLVERLTQAGLTWQETEKISIHLEEIEKITRLLLSLSTRLKSIEADINSKNVSSPLGGNPSGSTHNNNNNVGCEKLVSSSLFSSSSSTSCSSALYFNKQSLTSSSSSGSASASVFSDNRIDNRCNKNVNPELESLLLKRNKLLAQLEEAIALKESIDRTSQTISDKIIVKYFKQSSQDVDSFVRFIQLKSKLIVEEKELIDKIEIKERQLLNLTNAT</sequence>
<evidence type="ECO:0000256" key="2">
    <source>
        <dbReference type="ARBA" id="ARBA00006469"/>
    </source>
</evidence>
<dbReference type="HOGENOM" id="CLU_300781_0_0_1"/>
<dbReference type="GO" id="GO:0030864">
    <property type="term" value="C:cortical actin cytoskeleton"/>
    <property type="evidence" value="ECO:0007669"/>
    <property type="project" value="TreeGrafter"/>
</dbReference>
<protein>
    <recommendedName>
        <fullName evidence="6">ASD2 domain-containing protein</fullName>
    </recommendedName>
</protein>
<evidence type="ECO:0000256" key="1">
    <source>
        <dbReference type="ARBA" id="ARBA00004245"/>
    </source>
</evidence>
<feature type="region of interest" description="Disordered" evidence="5">
    <location>
        <begin position="72"/>
        <end position="99"/>
    </location>
</feature>
<evidence type="ECO:0000256" key="3">
    <source>
        <dbReference type="ARBA" id="ARBA00022490"/>
    </source>
</evidence>
<dbReference type="Pfam" id="PF08687">
    <property type="entry name" value="ASD2"/>
    <property type="match status" value="2"/>
</dbReference>
<organism evidence="7 8">
    <name type="scientific">Tetranychus urticae</name>
    <name type="common">Two-spotted spider mite</name>
    <dbReference type="NCBI Taxonomy" id="32264"/>
    <lineage>
        <taxon>Eukaryota</taxon>
        <taxon>Metazoa</taxon>
        <taxon>Ecdysozoa</taxon>
        <taxon>Arthropoda</taxon>
        <taxon>Chelicerata</taxon>
        <taxon>Arachnida</taxon>
        <taxon>Acari</taxon>
        <taxon>Acariformes</taxon>
        <taxon>Trombidiformes</taxon>
        <taxon>Prostigmata</taxon>
        <taxon>Eleutherengona</taxon>
        <taxon>Raphignathae</taxon>
        <taxon>Tetranychoidea</taxon>
        <taxon>Tetranychidae</taxon>
        <taxon>Tetranychus</taxon>
    </lineage>
</organism>
<feature type="domain" description="ASD2" evidence="6">
    <location>
        <begin position="744"/>
        <end position="826"/>
    </location>
</feature>
<dbReference type="Proteomes" id="UP000015104">
    <property type="component" value="Unassembled WGS sequence"/>
</dbReference>
<feature type="region of interest" description="Disordered" evidence="5">
    <location>
        <begin position="685"/>
        <end position="721"/>
    </location>
</feature>
<keyword evidence="4" id="KW-0206">Cytoskeleton</keyword>
<dbReference type="Gene3D" id="6.10.250.3120">
    <property type="match status" value="2"/>
</dbReference>
<dbReference type="EnsemblMetazoa" id="tetur21g00890.1">
    <property type="protein sequence ID" value="tetur21g00890.1"/>
    <property type="gene ID" value="tetur21g00890"/>
</dbReference>
<dbReference type="PANTHER" id="PTHR15012:SF32">
    <property type="entry name" value="PROTEIN SHROOM"/>
    <property type="match status" value="1"/>
</dbReference>
<feature type="region of interest" description="Disordered" evidence="5">
    <location>
        <begin position="829"/>
        <end position="848"/>
    </location>
</feature>
<evidence type="ECO:0000313" key="8">
    <source>
        <dbReference type="Proteomes" id="UP000015104"/>
    </source>
</evidence>
<reference evidence="7" key="2">
    <citation type="submission" date="2015-06" db="UniProtKB">
        <authorList>
            <consortium name="EnsemblMetazoa"/>
        </authorList>
    </citation>
    <scope>IDENTIFICATION</scope>
</reference>
<feature type="compositionally biased region" description="Pro residues" evidence="5">
    <location>
        <begin position="9"/>
        <end position="28"/>
    </location>
</feature>